<proteinExistence type="predicted"/>
<evidence type="ECO:0000313" key="2">
    <source>
        <dbReference type="Proteomes" id="UP001163324"/>
    </source>
</evidence>
<name>A0ACC0UZ11_9HYPO</name>
<gene>
    <name evidence="1" type="ORF">N3K66_005854</name>
</gene>
<comment type="caution">
    <text evidence="1">The sequence shown here is derived from an EMBL/GenBank/DDBJ whole genome shotgun (WGS) entry which is preliminary data.</text>
</comment>
<keyword evidence="2" id="KW-1185">Reference proteome</keyword>
<accession>A0ACC0UZ11</accession>
<evidence type="ECO:0000313" key="1">
    <source>
        <dbReference type="EMBL" id="KAI9899393.1"/>
    </source>
</evidence>
<dbReference type="Proteomes" id="UP001163324">
    <property type="component" value="Chromosome 5"/>
</dbReference>
<sequence>MALEKDGDDRKHARFSIASSTDSVSTAATEDTISDLKAAIAPPTATTRTTTTTSVDNTITKPFNNGSSSRPSSSSSSWQSARQAKKRSDEIDRFLSQEAAKAVKEVKVATFGSGSEYEALWRQICASALEKEGKKEEDGRERDRVWRGLNEASEEEVDAAKGYLRKRILEAEVLRSATRRARELRRKGVVIDDEAVQKVNDKIENFKLTEENIDEYIEMVKHHVAEDDRDELCGAIPGYTRITERDWLFYRQASQMLRDLVVPLDGLSFRFLALRSTCSNIRKLGAVFDGSKVSVFVANLAGYNESPIEEEDEDPRMTRLADSKTLFSSIAGWSRTKDAVHVLVFTGERKFRSKLERSPLAHHFPGYGGAGEGQNEADAALGFLEGWFRECAPDDRKLHVVVTDKLDAETLQSVMRAAAESLSTSVNQPMI</sequence>
<dbReference type="EMBL" id="CM047944">
    <property type="protein sequence ID" value="KAI9899393.1"/>
    <property type="molecule type" value="Genomic_DNA"/>
</dbReference>
<protein>
    <submittedName>
        <fullName evidence="1">Uncharacterized protein</fullName>
    </submittedName>
</protein>
<reference evidence="1" key="1">
    <citation type="submission" date="2022-10" db="EMBL/GenBank/DDBJ databases">
        <title>Complete Genome of Trichothecium roseum strain YXFP-22015, a Plant Pathogen Isolated from Citrus.</title>
        <authorList>
            <person name="Wang Y."/>
            <person name="Zhu L."/>
        </authorList>
    </citation>
    <scope>NUCLEOTIDE SEQUENCE</scope>
    <source>
        <strain evidence="1">YXFP-22015</strain>
    </source>
</reference>
<organism evidence="1 2">
    <name type="scientific">Trichothecium roseum</name>
    <dbReference type="NCBI Taxonomy" id="47278"/>
    <lineage>
        <taxon>Eukaryota</taxon>
        <taxon>Fungi</taxon>
        <taxon>Dikarya</taxon>
        <taxon>Ascomycota</taxon>
        <taxon>Pezizomycotina</taxon>
        <taxon>Sordariomycetes</taxon>
        <taxon>Hypocreomycetidae</taxon>
        <taxon>Hypocreales</taxon>
        <taxon>Hypocreales incertae sedis</taxon>
        <taxon>Trichothecium</taxon>
    </lineage>
</organism>